<dbReference type="Proteomes" id="UP000523007">
    <property type="component" value="Unassembled WGS sequence"/>
</dbReference>
<name>A0A7W7W522_9ACTN</name>
<organism evidence="1 2">
    <name type="scientific">Lipingzhangella halophila</name>
    <dbReference type="NCBI Taxonomy" id="1783352"/>
    <lineage>
        <taxon>Bacteria</taxon>
        <taxon>Bacillati</taxon>
        <taxon>Actinomycetota</taxon>
        <taxon>Actinomycetes</taxon>
        <taxon>Streptosporangiales</taxon>
        <taxon>Nocardiopsidaceae</taxon>
        <taxon>Lipingzhangella</taxon>
    </lineage>
</organism>
<accession>A0A7W7W522</accession>
<reference evidence="1 2" key="1">
    <citation type="submission" date="2020-08" db="EMBL/GenBank/DDBJ databases">
        <title>Sequencing the genomes of 1000 actinobacteria strains.</title>
        <authorList>
            <person name="Klenk H.-P."/>
        </authorList>
    </citation>
    <scope>NUCLEOTIDE SEQUENCE [LARGE SCALE GENOMIC DNA]</scope>
    <source>
        <strain evidence="1 2">DSM 102030</strain>
    </source>
</reference>
<dbReference type="InterPro" id="IPR036410">
    <property type="entry name" value="HSP_DnaJ_Cys-rich_dom_sf"/>
</dbReference>
<protein>
    <submittedName>
        <fullName evidence="1">DnaJ-class molecular chaperone</fullName>
    </submittedName>
</protein>
<dbReference type="RefSeq" id="WP_281384103.1">
    <property type="nucleotide sequence ID" value="NZ_JACHJT010000001.1"/>
</dbReference>
<dbReference type="EMBL" id="JACHJT010000001">
    <property type="protein sequence ID" value="MBB4933404.1"/>
    <property type="molecule type" value="Genomic_DNA"/>
</dbReference>
<dbReference type="SUPFAM" id="SSF57938">
    <property type="entry name" value="DnaJ/Hsp40 cysteine-rich domain"/>
    <property type="match status" value="1"/>
</dbReference>
<proteinExistence type="predicted"/>
<gene>
    <name evidence="1" type="ORF">F4561_004224</name>
</gene>
<keyword evidence="2" id="KW-1185">Reference proteome</keyword>
<evidence type="ECO:0000313" key="1">
    <source>
        <dbReference type="EMBL" id="MBB4933404.1"/>
    </source>
</evidence>
<evidence type="ECO:0000313" key="2">
    <source>
        <dbReference type="Proteomes" id="UP000523007"/>
    </source>
</evidence>
<dbReference type="AlphaFoldDB" id="A0A7W7W522"/>
<sequence>MRKHEKEVNCSGCGGKKVVQRSHDGEVVWEPCQLCNGTGKQPS</sequence>
<comment type="caution">
    <text evidence="1">The sequence shown here is derived from an EMBL/GenBank/DDBJ whole genome shotgun (WGS) entry which is preliminary data.</text>
</comment>